<sequence length="109" mass="12844">MFNQKIPMQRDRCGRQMSHAKQFEGRARNRAAMRRAHVHAQRPDRARFLRRWSLLMIASFDSREACAVHFGVTFQTACNWFDGLNAPYGHHVDYAHATLPRFDQIMRRG</sequence>
<reference evidence="1 2" key="1">
    <citation type="submission" date="2017-07" db="EMBL/GenBank/DDBJ databases">
        <authorList>
            <person name="Sun Z.S."/>
            <person name="Albrecht U."/>
            <person name="Echele G."/>
            <person name="Lee C.C."/>
        </authorList>
    </citation>
    <scope>NUCLEOTIDE SEQUENCE [LARGE SCALE GENOMIC DNA]</scope>
    <source>
        <strain evidence="1 2">DSM 14827</strain>
    </source>
</reference>
<name>A0A239Q2A2_9RHOB</name>
<accession>A0A239Q2A2</accession>
<organism evidence="1 2">
    <name type="scientific">Paracoccus seriniphilus</name>
    <dbReference type="NCBI Taxonomy" id="184748"/>
    <lineage>
        <taxon>Bacteria</taxon>
        <taxon>Pseudomonadati</taxon>
        <taxon>Pseudomonadota</taxon>
        <taxon>Alphaproteobacteria</taxon>
        <taxon>Rhodobacterales</taxon>
        <taxon>Paracoccaceae</taxon>
        <taxon>Paracoccus</taxon>
    </lineage>
</organism>
<evidence type="ECO:0008006" key="3">
    <source>
        <dbReference type="Google" id="ProtNLM"/>
    </source>
</evidence>
<evidence type="ECO:0000313" key="2">
    <source>
        <dbReference type="Proteomes" id="UP000198307"/>
    </source>
</evidence>
<gene>
    <name evidence="1" type="ORF">SAMN05444959_1204</name>
</gene>
<protein>
    <recommendedName>
        <fullName evidence="3">Helix-turn-helix domain-containing protein</fullName>
    </recommendedName>
</protein>
<dbReference type="AlphaFoldDB" id="A0A239Q2A2"/>
<keyword evidence="2" id="KW-1185">Reference proteome</keyword>
<evidence type="ECO:0000313" key="1">
    <source>
        <dbReference type="EMBL" id="SNT76438.1"/>
    </source>
</evidence>
<dbReference type="Proteomes" id="UP000198307">
    <property type="component" value="Unassembled WGS sequence"/>
</dbReference>
<proteinExistence type="predicted"/>
<dbReference type="EMBL" id="FZQB01000020">
    <property type="protein sequence ID" value="SNT76438.1"/>
    <property type="molecule type" value="Genomic_DNA"/>
</dbReference>